<evidence type="ECO:0000259" key="1">
    <source>
        <dbReference type="PROSITE" id="PS51819"/>
    </source>
</evidence>
<dbReference type="CDD" id="cd06587">
    <property type="entry name" value="VOC"/>
    <property type="match status" value="1"/>
</dbReference>
<accession>A0A4R2IDH0</accession>
<dbReference type="PANTHER" id="PTHR35908:SF1">
    <property type="entry name" value="CONSERVED PROTEIN"/>
    <property type="match status" value="1"/>
</dbReference>
<dbReference type="PANTHER" id="PTHR35908">
    <property type="entry name" value="HYPOTHETICAL FUSION PROTEIN"/>
    <property type="match status" value="1"/>
</dbReference>
<reference evidence="2 3" key="1">
    <citation type="journal article" date="2015" name="Stand. Genomic Sci.">
        <title>Genomic Encyclopedia of Bacterial and Archaeal Type Strains, Phase III: the genomes of soil and plant-associated and newly described type strains.</title>
        <authorList>
            <person name="Whitman W.B."/>
            <person name="Woyke T."/>
            <person name="Klenk H.P."/>
            <person name="Zhou Y."/>
            <person name="Lilburn T.G."/>
            <person name="Beck B.J."/>
            <person name="De Vos P."/>
            <person name="Vandamme P."/>
            <person name="Eisen J.A."/>
            <person name="Garrity G."/>
            <person name="Hugenholtz P."/>
            <person name="Kyrpides N.C."/>
        </authorList>
    </citation>
    <scope>NUCLEOTIDE SEQUENCE [LARGE SCALE GENOMIC DNA]</scope>
    <source>
        <strain evidence="2 3">VKM Ac-2541</strain>
    </source>
</reference>
<sequence length="111" mass="12305">MEITLDCDDLETLAAFWSAALHYHRSRPDPPGYAVLEPSDGNGITLNLQRVPEPKLTKNRMHLDLLVEDVDAEVQRLLSLGAHRLEDHTAYGTHWSVLADPEGNEFCVGAG</sequence>
<proteinExistence type="predicted"/>
<keyword evidence="2" id="KW-0456">Lyase</keyword>
<dbReference type="InterPro" id="IPR041581">
    <property type="entry name" value="Glyoxalase_6"/>
</dbReference>
<dbReference type="Proteomes" id="UP000295573">
    <property type="component" value="Unassembled WGS sequence"/>
</dbReference>
<evidence type="ECO:0000313" key="2">
    <source>
        <dbReference type="EMBL" id="TCO42222.1"/>
    </source>
</evidence>
<dbReference type="AlphaFoldDB" id="A0A4R2IDH0"/>
<dbReference type="Gene3D" id="3.10.180.10">
    <property type="entry name" value="2,3-Dihydroxybiphenyl 1,2-Dioxygenase, domain 1"/>
    <property type="match status" value="1"/>
</dbReference>
<name>A0A4R2IDH0_9ACTN</name>
<dbReference type="InterPro" id="IPR029068">
    <property type="entry name" value="Glyas_Bleomycin-R_OHBP_Dase"/>
</dbReference>
<feature type="domain" description="VOC" evidence="1">
    <location>
        <begin position="1"/>
        <end position="111"/>
    </location>
</feature>
<dbReference type="EMBL" id="SLWR01000014">
    <property type="protein sequence ID" value="TCO42222.1"/>
    <property type="molecule type" value="Genomic_DNA"/>
</dbReference>
<dbReference type="InterPro" id="IPR037523">
    <property type="entry name" value="VOC_core"/>
</dbReference>
<protein>
    <submittedName>
        <fullName evidence="2">Putative enzyme related to lactoylglutathione lyase</fullName>
    </submittedName>
</protein>
<organism evidence="2 3">
    <name type="scientific">Kribbella antiqua</name>
    <dbReference type="NCBI Taxonomy" id="2512217"/>
    <lineage>
        <taxon>Bacteria</taxon>
        <taxon>Bacillati</taxon>
        <taxon>Actinomycetota</taxon>
        <taxon>Actinomycetes</taxon>
        <taxon>Propionibacteriales</taxon>
        <taxon>Kribbellaceae</taxon>
        <taxon>Kribbella</taxon>
    </lineage>
</organism>
<comment type="caution">
    <text evidence="2">The sequence shown here is derived from an EMBL/GenBank/DDBJ whole genome shotgun (WGS) entry which is preliminary data.</text>
</comment>
<gene>
    <name evidence="2" type="ORF">EV646_11445</name>
</gene>
<dbReference type="Pfam" id="PF18029">
    <property type="entry name" value="Glyoxalase_6"/>
    <property type="match status" value="1"/>
</dbReference>
<keyword evidence="3" id="KW-1185">Reference proteome</keyword>
<dbReference type="PROSITE" id="PS51819">
    <property type="entry name" value="VOC"/>
    <property type="match status" value="1"/>
</dbReference>
<evidence type="ECO:0000313" key="3">
    <source>
        <dbReference type="Proteomes" id="UP000295573"/>
    </source>
</evidence>
<dbReference type="GO" id="GO:0016829">
    <property type="term" value="F:lyase activity"/>
    <property type="evidence" value="ECO:0007669"/>
    <property type="project" value="UniProtKB-KW"/>
</dbReference>
<dbReference type="SUPFAM" id="SSF54593">
    <property type="entry name" value="Glyoxalase/Bleomycin resistance protein/Dihydroxybiphenyl dioxygenase"/>
    <property type="match status" value="1"/>
</dbReference>